<dbReference type="GO" id="GO:0005794">
    <property type="term" value="C:Golgi apparatus"/>
    <property type="evidence" value="ECO:0007669"/>
    <property type="project" value="TreeGrafter"/>
</dbReference>
<keyword evidence="3" id="KW-1133">Transmembrane helix</keyword>
<feature type="transmembrane region" description="Helical" evidence="3">
    <location>
        <begin position="38"/>
        <end position="58"/>
    </location>
</feature>
<dbReference type="AlphaFoldDB" id="A0AAV0BS40"/>
<evidence type="ECO:0000256" key="3">
    <source>
        <dbReference type="SAM" id="Phobius"/>
    </source>
</evidence>
<dbReference type="Pfam" id="PF01793">
    <property type="entry name" value="Glyco_transf_15"/>
    <property type="match status" value="1"/>
</dbReference>
<protein>
    <submittedName>
        <fullName evidence="4">KRE2-alpha-1,2-mannosyltransferase</fullName>
    </submittedName>
</protein>
<dbReference type="GO" id="GO:0000026">
    <property type="term" value="F:alpha-1,2-mannosyltransferase activity"/>
    <property type="evidence" value="ECO:0007669"/>
    <property type="project" value="TreeGrafter"/>
</dbReference>
<evidence type="ECO:0000256" key="2">
    <source>
        <dbReference type="ARBA" id="ARBA00022679"/>
    </source>
</evidence>
<name>A0AAV0BS40_PHAPC</name>
<proteinExistence type="inferred from homology"/>
<dbReference type="FunFam" id="3.90.550.10:FF:000051">
    <property type="entry name" value="Alpha-1,2-mannosyltransferase (Ktr4)"/>
    <property type="match status" value="1"/>
</dbReference>
<evidence type="ECO:0000256" key="1">
    <source>
        <dbReference type="ARBA" id="ARBA00007677"/>
    </source>
</evidence>
<keyword evidence="3" id="KW-0812">Transmembrane</keyword>
<gene>
    <name evidence="4" type="ORF">PPACK8108_LOCUS24565</name>
</gene>
<dbReference type="GO" id="GO:0016020">
    <property type="term" value="C:membrane"/>
    <property type="evidence" value="ECO:0007669"/>
    <property type="project" value="InterPro"/>
</dbReference>
<evidence type="ECO:0000313" key="5">
    <source>
        <dbReference type="Proteomes" id="UP001153365"/>
    </source>
</evidence>
<evidence type="ECO:0000313" key="4">
    <source>
        <dbReference type="EMBL" id="CAH7689480.1"/>
    </source>
</evidence>
<dbReference type="PANTHER" id="PTHR31121:SF6">
    <property type="entry name" value="ALPHA-1,2 MANNOSYLTRANSFERASE KTR1"/>
    <property type="match status" value="1"/>
</dbReference>
<dbReference type="SUPFAM" id="SSF53448">
    <property type="entry name" value="Nucleotide-diphospho-sugar transferases"/>
    <property type="match status" value="1"/>
</dbReference>
<comment type="similarity">
    <text evidence="1">Belongs to the glycosyltransferase 15 family.</text>
</comment>
<dbReference type="GO" id="GO:0006487">
    <property type="term" value="P:protein N-linked glycosylation"/>
    <property type="evidence" value="ECO:0007669"/>
    <property type="project" value="TreeGrafter"/>
</dbReference>
<keyword evidence="5" id="KW-1185">Reference proteome</keyword>
<keyword evidence="3" id="KW-0472">Membrane</keyword>
<dbReference type="GO" id="GO:0000032">
    <property type="term" value="P:cell wall mannoprotein biosynthetic process"/>
    <property type="evidence" value="ECO:0007669"/>
    <property type="project" value="TreeGrafter"/>
</dbReference>
<dbReference type="PANTHER" id="PTHR31121">
    <property type="entry name" value="ALPHA-1,2 MANNOSYLTRANSFERASE KTR1"/>
    <property type="match status" value="1"/>
</dbReference>
<dbReference type="EMBL" id="CALTRL010006078">
    <property type="protein sequence ID" value="CAH7689480.1"/>
    <property type="molecule type" value="Genomic_DNA"/>
</dbReference>
<reference evidence="4" key="1">
    <citation type="submission" date="2022-06" db="EMBL/GenBank/DDBJ databases">
        <authorList>
            <consortium name="SYNGENTA / RWTH Aachen University"/>
        </authorList>
    </citation>
    <scope>NUCLEOTIDE SEQUENCE</scope>
</reference>
<dbReference type="InterPro" id="IPR029044">
    <property type="entry name" value="Nucleotide-diphossugar_trans"/>
</dbReference>
<dbReference type="InterPro" id="IPR002685">
    <property type="entry name" value="Glyco_trans_15"/>
</dbReference>
<comment type="caution">
    <text evidence="4">The sequence shown here is derived from an EMBL/GenBank/DDBJ whole genome shotgun (WGS) entry which is preliminary data.</text>
</comment>
<organism evidence="4 5">
    <name type="scientific">Phakopsora pachyrhizi</name>
    <name type="common">Asian soybean rust disease fungus</name>
    <dbReference type="NCBI Taxonomy" id="170000"/>
    <lineage>
        <taxon>Eukaryota</taxon>
        <taxon>Fungi</taxon>
        <taxon>Dikarya</taxon>
        <taxon>Basidiomycota</taxon>
        <taxon>Pucciniomycotina</taxon>
        <taxon>Pucciniomycetes</taxon>
        <taxon>Pucciniales</taxon>
        <taxon>Phakopsoraceae</taxon>
        <taxon>Phakopsora</taxon>
    </lineage>
</organism>
<dbReference type="Proteomes" id="UP001153365">
    <property type="component" value="Unassembled WGS sequence"/>
</dbReference>
<dbReference type="Gene3D" id="3.90.550.10">
    <property type="entry name" value="Spore Coat Polysaccharide Biosynthesis Protein SpsA, Chain A"/>
    <property type="match status" value="1"/>
</dbReference>
<sequence>MKFYWLKQYFNPNRITTTESLLTGGSFRNLISSKPIRTIISLFFIILTILVISSTLIYSGSSDLRSITLINRQIPQSSSSISLPRWAWSYPNGRSDVELGVDVSRGLEPNYTFDKSSNLYYPPDINPMSLNGYRRANATFVSLVRNEEALTIMSSMRAVEDRVNRKLGYPWVFLNNQPFTSDFKRKVSSMTRSKVYFGLIPNEHWSYPHHINQTRAAESRKKMEENDVIYGGSESYRHMCRYNSGFFFRHPILLNFDYYWRVEPGVEYYCDMDYDPFLFMEKNKKVYGFTISLYEYRSTIETLWQSTIDFLRQNPDLISDRNSINFLVNDRSDRYFRGSDKLKVLDSDYNLCHFWSNFEVGDLRFWRSEAYLKYFEYLDSRGGFFYERWGDAPVHSIALSVLLDPSAIHWFEDIGYRHPPFSHCPKDLKKFHHTGKCFCEVSESFDSDGYSCMSRWWKVPK</sequence>
<accession>A0AAV0BS40</accession>
<keyword evidence="2" id="KW-0808">Transferase</keyword>